<keyword evidence="3" id="KW-0862">Zinc</keyword>
<reference evidence="5 6" key="1">
    <citation type="submission" date="2023-07" db="EMBL/GenBank/DDBJ databases">
        <title>The novel representative of Negativicutes class, Anaeroselena agilis gen. nov. sp. nov.</title>
        <authorList>
            <person name="Prokofeva M.I."/>
            <person name="Elcheninov A.G."/>
            <person name="Klyukina A."/>
            <person name="Kublanov I.V."/>
            <person name="Frolov E.N."/>
            <person name="Podosokorskaya O.A."/>
        </authorList>
    </citation>
    <scope>NUCLEOTIDE SEQUENCE [LARGE SCALE GENOMIC DNA]</scope>
    <source>
        <strain evidence="5 6">4137-cl</strain>
    </source>
</reference>
<gene>
    <name evidence="5" type="ORF">Q4T40_06565</name>
</gene>
<feature type="domain" description="SF4 helicase" evidence="4">
    <location>
        <begin position="400"/>
        <end position="665"/>
    </location>
</feature>
<dbReference type="SUPFAM" id="SSF56731">
    <property type="entry name" value="DNA primase core"/>
    <property type="match status" value="1"/>
</dbReference>
<sequence>MGNIAEVIIAKVDPVEYLTYNYGVKFRKEPRSYRSQCPVHDGSRGDSFSVLGNRLTCFACGFYGNIIDAVAEIEGIDQTSAIEKLANELNLPIGSYEEFQRQKTLAEQNKAKLAKYRRGITPYKDYLNGDRSISDETIEALQLGGDIDGIIIPLINLQGQVVAFARRNMNYKAKGQPKYTNTRNNELYEKAEFLYNFNRALKEMRKQRRVYVCEGYFDAAAADQQGLPCVAYASADLTRGHIKALNERAEDLYPQFTFFLAPDNDEEGQKRIPRMRDKFRQLAPRANVRVVLLPEGIKDFNDAHHAGIQIGELPTEPLDLYVLKKIVSDCQGEDEEFTAAKEFMSTVTNEIVKAECAKYLSHKWQRQEDTVQGWLQAKSNDDDMAKRFKEPEAAIDDLLALYASGAMTLGWETIDWGANSFYKTEVIILAARPGVAKTWIACMVALHLAIREKKRGIFFSLEMSAGSLYNRMVAIFLGKPMWEVEKLVKEKDPTVLNIKAALESRLYVVDDNDINVEMMDKIIAYANQRKFDEPCDFVVIDYMQFIKGCSKYDILAEETKALKPLAKKNKLLVIALSQISRQGRDYERPTMEMLKGAGELEQTGDTVGGLWVPGNNPELSDAEQKKLDGIIMFGFLKHRRGARIRDVALRFDTATTRIVEVKEQAEVVVQKKRRTQNAKPKDSAQS</sequence>
<dbReference type="InterPro" id="IPR027417">
    <property type="entry name" value="P-loop_NTPase"/>
</dbReference>
<organism evidence="5 6">
    <name type="scientific">Anaeroselena agilis</name>
    <dbReference type="NCBI Taxonomy" id="3063788"/>
    <lineage>
        <taxon>Bacteria</taxon>
        <taxon>Bacillati</taxon>
        <taxon>Bacillota</taxon>
        <taxon>Negativicutes</taxon>
        <taxon>Acetonemataceae</taxon>
        <taxon>Anaeroselena</taxon>
    </lineage>
</organism>
<proteinExistence type="predicted"/>
<accession>A0ABU3NWW0</accession>
<dbReference type="InterPro" id="IPR036977">
    <property type="entry name" value="DNA_primase_Znf_CHC2"/>
</dbReference>
<dbReference type="SUPFAM" id="SSF57783">
    <property type="entry name" value="Zinc beta-ribbon"/>
    <property type="match status" value="1"/>
</dbReference>
<dbReference type="InterPro" id="IPR050219">
    <property type="entry name" value="DnaG_primase"/>
</dbReference>
<name>A0ABU3NWW0_9FIRM</name>
<protein>
    <submittedName>
        <fullName evidence="5">DnaB-like helicase C-terminal domain-containing protein</fullName>
    </submittedName>
</protein>
<keyword evidence="1" id="KW-0479">Metal-binding</keyword>
<dbReference type="RefSeq" id="WP_413779427.1">
    <property type="nucleotide sequence ID" value="NZ_JAUOZS010000001.1"/>
</dbReference>
<dbReference type="PANTHER" id="PTHR30313">
    <property type="entry name" value="DNA PRIMASE"/>
    <property type="match status" value="1"/>
</dbReference>
<dbReference type="EMBL" id="JAUOZS010000001">
    <property type="protein sequence ID" value="MDT8900895.1"/>
    <property type="molecule type" value="Genomic_DNA"/>
</dbReference>
<evidence type="ECO:0000256" key="2">
    <source>
        <dbReference type="ARBA" id="ARBA00022771"/>
    </source>
</evidence>
<keyword evidence="2" id="KW-0863">Zinc-finger</keyword>
<dbReference type="Gene3D" id="3.40.1360.10">
    <property type="match status" value="1"/>
</dbReference>
<dbReference type="Pfam" id="PF08275">
    <property type="entry name" value="DNAG_N"/>
    <property type="match status" value="1"/>
</dbReference>
<evidence type="ECO:0000256" key="3">
    <source>
        <dbReference type="ARBA" id="ARBA00022833"/>
    </source>
</evidence>
<comment type="caution">
    <text evidence="5">The sequence shown here is derived from an EMBL/GenBank/DDBJ whole genome shotgun (WGS) entry which is preliminary data.</text>
</comment>
<evidence type="ECO:0000313" key="6">
    <source>
        <dbReference type="Proteomes" id="UP001254848"/>
    </source>
</evidence>
<dbReference type="InterPro" id="IPR002694">
    <property type="entry name" value="Znf_CHC2"/>
</dbReference>
<dbReference type="InterPro" id="IPR037068">
    <property type="entry name" value="DNA_primase_core_N_sf"/>
</dbReference>
<evidence type="ECO:0000256" key="1">
    <source>
        <dbReference type="ARBA" id="ARBA00022723"/>
    </source>
</evidence>
<keyword evidence="6" id="KW-1185">Reference proteome</keyword>
<dbReference type="Gene3D" id="3.90.580.10">
    <property type="entry name" value="Zinc finger, CHC2-type domain"/>
    <property type="match status" value="1"/>
</dbReference>
<dbReference type="Pfam" id="PF01807">
    <property type="entry name" value="Zn_ribbon_DnaG"/>
    <property type="match status" value="1"/>
</dbReference>
<evidence type="ECO:0000313" key="5">
    <source>
        <dbReference type="EMBL" id="MDT8900895.1"/>
    </source>
</evidence>
<dbReference type="PROSITE" id="PS51199">
    <property type="entry name" value="SF4_HELICASE"/>
    <property type="match status" value="1"/>
</dbReference>
<dbReference type="Gene3D" id="3.90.980.10">
    <property type="entry name" value="DNA primase, catalytic core, N-terminal domain"/>
    <property type="match status" value="1"/>
</dbReference>
<dbReference type="Pfam" id="PF03796">
    <property type="entry name" value="DnaB_C"/>
    <property type="match status" value="1"/>
</dbReference>
<dbReference type="SUPFAM" id="SSF52540">
    <property type="entry name" value="P-loop containing nucleoside triphosphate hydrolases"/>
    <property type="match status" value="1"/>
</dbReference>
<dbReference type="Gene3D" id="3.40.50.300">
    <property type="entry name" value="P-loop containing nucleotide triphosphate hydrolases"/>
    <property type="match status" value="1"/>
</dbReference>
<dbReference type="Proteomes" id="UP001254848">
    <property type="component" value="Unassembled WGS sequence"/>
</dbReference>
<evidence type="ECO:0000259" key="4">
    <source>
        <dbReference type="PROSITE" id="PS51199"/>
    </source>
</evidence>
<dbReference type="InterPro" id="IPR007694">
    <property type="entry name" value="DNA_helicase_DnaB-like_C"/>
</dbReference>
<dbReference type="PANTHER" id="PTHR30313:SF2">
    <property type="entry name" value="DNA PRIMASE"/>
    <property type="match status" value="1"/>
</dbReference>
<dbReference type="InterPro" id="IPR013264">
    <property type="entry name" value="DNAG_N"/>
</dbReference>
<dbReference type="Pfam" id="PF13155">
    <property type="entry name" value="Toprim_2"/>
    <property type="match status" value="1"/>
</dbReference>